<dbReference type="GO" id="GO:0003887">
    <property type="term" value="F:DNA-directed DNA polymerase activity"/>
    <property type="evidence" value="ECO:0007669"/>
    <property type="project" value="UniProtKB-KW"/>
</dbReference>
<evidence type="ECO:0000256" key="14">
    <source>
        <dbReference type="ARBA" id="ARBA00022908"/>
    </source>
</evidence>
<dbReference type="InterPro" id="IPR050951">
    <property type="entry name" value="Retrovirus_Pol_polyprotein"/>
</dbReference>
<dbReference type="GO" id="GO:0046872">
    <property type="term" value="F:metal ion binding"/>
    <property type="evidence" value="ECO:0007669"/>
    <property type="project" value="UniProtKB-KW"/>
</dbReference>
<dbReference type="CDD" id="cd00024">
    <property type="entry name" value="CD_CSD"/>
    <property type="match status" value="1"/>
</dbReference>
<dbReference type="InterPro" id="IPR041588">
    <property type="entry name" value="Integrase_H2C2"/>
</dbReference>
<dbReference type="Pfam" id="PF00385">
    <property type="entry name" value="Chromo"/>
    <property type="match status" value="1"/>
</dbReference>
<evidence type="ECO:0000313" key="25">
    <source>
        <dbReference type="Proteomes" id="UP000053095"/>
    </source>
</evidence>
<dbReference type="PROSITE" id="PS50013">
    <property type="entry name" value="CHROMO_2"/>
    <property type="match status" value="1"/>
</dbReference>
<dbReference type="Gene3D" id="1.10.340.70">
    <property type="match status" value="1"/>
</dbReference>
<keyword evidence="19" id="KW-0539">Nucleus</keyword>
<keyword evidence="25" id="KW-1185">Reference proteome</keyword>
<feature type="region of interest" description="Disordered" evidence="20">
    <location>
        <begin position="698"/>
        <end position="731"/>
    </location>
</feature>
<evidence type="ECO:0000256" key="18">
    <source>
        <dbReference type="ARBA" id="ARBA00023172"/>
    </source>
</evidence>
<keyword evidence="5" id="KW-0808">Transferase</keyword>
<comment type="subunit">
    <text evidence="2">Component of the NuA4 histone acetyltransferase complex.</text>
</comment>
<keyword evidence="7" id="KW-0540">Nuclease</keyword>
<keyword evidence="16" id="KW-0239">DNA-directed DNA polymerase</keyword>
<comment type="subcellular location">
    <subcellularLocation>
        <location evidence="1">Nucleus</location>
    </subcellularLocation>
</comment>
<reference evidence="25" key="1">
    <citation type="journal article" date="2015" name="Genome Announc.">
        <title>Draft genome sequence of Talaromyces cellulolyticus strain Y-94, a source of lignocellulosic biomass-degrading enzymes.</title>
        <authorList>
            <person name="Fujii T."/>
            <person name="Koike H."/>
            <person name="Sawayama S."/>
            <person name="Yano S."/>
            <person name="Inoue H."/>
        </authorList>
    </citation>
    <scope>NUCLEOTIDE SEQUENCE [LARGE SCALE GENOMIC DNA]</scope>
    <source>
        <strain evidence="25">Y-94</strain>
    </source>
</reference>
<feature type="region of interest" description="Disordered" evidence="20">
    <location>
        <begin position="766"/>
        <end position="787"/>
    </location>
</feature>
<dbReference type="GO" id="GO:0005634">
    <property type="term" value="C:nucleus"/>
    <property type="evidence" value="ECO:0007669"/>
    <property type="project" value="UniProtKB-SubCell"/>
</dbReference>
<dbReference type="SUPFAM" id="SSF54160">
    <property type="entry name" value="Chromo domain-like"/>
    <property type="match status" value="1"/>
</dbReference>
<evidence type="ECO:0000256" key="10">
    <source>
        <dbReference type="ARBA" id="ARBA00022759"/>
    </source>
</evidence>
<evidence type="ECO:0000256" key="11">
    <source>
        <dbReference type="ARBA" id="ARBA00022801"/>
    </source>
</evidence>
<evidence type="ECO:0000259" key="22">
    <source>
        <dbReference type="PROSITE" id="PS50878"/>
    </source>
</evidence>
<dbReference type="InterPro" id="IPR012337">
    <property type="entry name" value="RNaseH-like_sf"/>
</dbReference>
<gene>
    <name evidence="24" type="ORF">TCE0_047f18147</name>
</gene>
<evidence type="ECO:0000256" key="13">
    <source>
        <dbReference type="ARBA" id="ARBA00022884"/>
    </source>
</evidence>
<dbReference type="Proteomes" id="UP000053095">
    <property type="component" value="Unassembled WGS sequence"/>
</dbReference>
<dbReference type="InterPro" id="IPR023780">
    <property type="entry name" value="Chromo_domain"/>
</dbReference>
<dbReference type="InterPro" id="IPR041373">
    <property type="entry name" value="RT_RNaseH"/>
</dbReference>
<dbReference type="Pfam" id="PF00078">
    <property type="entry name" value="RVT_1"/>
    <property type="match status" value="1"/>
</dbReference>
<dbReference type="GO" id="GO:0003723">
    <property type="term" value="F:RNA binding"/>
    <property type="evidence" value="ECO:0007669"/>
    <property type="project" value="UniProtKB-KW"/>
</dbReference>
<dbReference type="FunFam" id="1.10.340.70:FF:000001">
    <property type="entry name" value="Retrovirus-related Pol polyprotein from transposon gypsy-like Protein"/>
    <property type="match status" value="1"/>
</dbReference>
<evidence type="ECO:0000256" key="20">
    <source>
        <dbReference type="SAM" id="MobiDB-lite"/>
    </source>
</evidence>
<keyword evidence="18" id="KW-0233">DNA recombination</keyword>
<dbReference type="GO" id="GO:0006310">
    <property type="term" value="P:DNA recombination"/>
    <property type="evidence" value="ECO:0007669"/>
    <property type="project" value="UniProtKB-KW"/>
</dbReference>
<keyword evidence="11" id="KW-0378">Hydrolase</keyword>
<protein>
    <recommendedName>
        <fullName evidence="3">RNA-directed DNA polymerase</fullName>
        <ecNumber evidence="3">2.7.7.49</ecNumber>
    </recommendedName>
</protein>
<evidence type="ECO:0000259" key="21">
    <source>
        <dbReference type="PROSITE" id="PS50013"/>
    </source>
</evidence>
<dbReference type="InterPro" id="IPR036397">
    <property type="entry name" value="RNaseH_sf"/>
</dbReference>
<dbReference type="SUPFAM" id="SSF56672">
    <property type="entry name" value="DNA/RNA polymerases"/>
    <property type="match status" value="1"/>
</dbReference>
<accession>A0A0B8N5C9</accession>
<dbReference type="CDD" id="cd01647">
    <property type="entry name" value="RT_LTR"/>
    <property type="match status" value="1"/>
</dbReference>
<dbReference type="GO" id="GO:0015074">
    <property type="term" value="P:DNA integration"/>
    <property type="evidence" value="ECO:0007669"/>
    <property type="project" value="UniProtKB-KW"/>
</dbReference>
<dbReference type="FunFam" id="3.30.420.10:FF:000032">
    <property type="entry name" value="Retrovirus-related Pol polyprotein from transposon 297-like Protein"/>
    <property type="match status" value="1"/>
</dbReference>
<dbReference type="Pfam" id="PF24626">
    <property type="entry name" value="SH3_Tf2-1"/>
    <property type="match status" value="1"/>
</dbReference>
<evidence type="ECO:0000256" key="2">
    <source>
        <dbReference type="ARBA" id="ARBA00011353"/>
    </source>
</evidence>
<evidence type="ECO:0000256" key="12">
    <source>
        <dbReference type="ARBA" id="ARBA00022842"/>
    </source>
</evidence>
<evidence type="ECO:0000256" key="15">
    <source>
        <dbReference type="ARBA" id="ARBA00022918"/>
    </source>
</evidence>
<keyword evidence="4" id="KW-0645">Protease</keyword>
<dbReference type="Gene3D" id="2.40.50.40">
    <property type="match status" value="1"/>
</dbReference>
<sequence length="1363" mass="156209">MPIDLTLKLPKSEPRVTGMLDTGGDLNFIAYQLLLGTGWQPPQDLLPPVEFVDGTSTTNYGDITIPISITDCRGVTKSYQQTFTVINMTGFDIILGKPWLYYEEPMITSFKRHTWRFRCKAPKLQFMSAKRFAKTTNRDSLFLLVSSPSESNGEPILPSAYREYEDVFSEADASKLPSNKVVHEIRLQSDSVTPPYGPLYSCSATELDHLLRYLEEMQQKGWIRPSTSPAGAPILFVKKSDGSLRVCVDYRGLNEITVKNRYPLPRIDEMLDRLVGAKVFTKIDLRDAYHRIRIKKGDEWKTAFRTRYGHYEYLVMPFGLTNAPATFQSYIHETMRGLLDDFVIVYLDDILIFSKDEQQHEHHVKQVLERLRSANLYAKLTKCEFHQKELKFLGYLINDKGISMDEDRVQAIQEWPMPKSVRDIQSFMGFTGFFRKFIKNYSIITAPLTNMLRGADKYPKKLFKLTPEAIQSFEELKKAFTNPPLVRHFDPEKPILVQTDASKWGMGAIMYQPADGKILSRRRSDWQPVAFISHKLDATQQNWKVHDQELGAIVYAFQKWRHYLEGSKHEIRVQTDHNNLQYFFKAKHLNAKQARWAQYLAAYDLVIEYKPGSQNPADAPSRRPDFLEGEEETDIGLLPTLQQKLQLRTLSAMFLCGYEPRGHQPGYPPVPYGAPSDEVVVESAATIPDRLIGRSGSGLAAATVPSRTGRSGSAATTVSEKIDHPREGTATAPIRTDRVGNLMPKTVPDYGLIGRSDIVARMSLQEEDLCSSDPSSEDPTEDEEEDLGSVLGFIPSLPQKPIRRVQVEPKSSAPEERLWVPFQNRQGEHWSFGNHSSRLLALESVKNEDVFEMPRPILLKNIKTAQRGDVLAQRKKADLQVLSPDGSVTEPSWKLQDDILYKDNAVYIPNDSALRSVLLQQHHDDPIAGHFGVARTTELLKRKFYWPGMTRDIAEYVATCDTCQLRKVHRHKPYGELQSIPIPAGPGDSISLDFITDLPPSKRNGTVYDAILVVVDRYTKYAWFMPTNKKLKAEDFATLMFDSVFSHMGYPRSIISDRGSIFTSRYWKALCFQLGVQRRLSTAFHPQTDGQTERMNQVLEHYLRTYTNMRQDDWASLLTTAQFAANNAVNASIGTTPFRALMGFNPRLPFEEDLPVANQPAVADRIESLKESREELERHLRIATETQAKYYNQRHQPMTFKVGDQVKLNMKNIRTYRPSKKLDLRHEGPFTITECIGKQAYRLNIPQTWRRIHKVFHVSLLEPYRQRDGADPRKDFSPIIEDDENGEPILEWEVEDIVAHQFRKKRNKLQPYYLVKWKGYPSYENSWEPAEHLTNASELLNEYNAAILEMGKTIAPKRKRRSR</sequence>
<dbReference type="InterPro" id="IPR023779">
    <property type="entry name" value="Chromodomain_CS"/>
</dbReference>
<dbReference type="GO" id="GO:0003964">
    <property type="term" value="F:RNA-directed DNA polymerase activity"/>
    <property type="evidence" value="ECO:0007669"/>
    <property type="project" value="UniProtKB-KW"/>
</dbReference>
<keyword evidence="14" id="KW-0229">DNA integration</keyword>
<dbReference type="PROSITE" id="PS00598">
    <property type="entry name" value="CHROMO_1"/>
    <property type="match status" value="1"/>
</dbReference>
<evidence type="ECO:0000256" key="4">
    <source>
        <dbReference type="ARBA" id="ARBA00022670"/>
    </source>
</evidence>
<evidence type="ECO:0000256" key="1">
    <source>
        <dbReference type="ARBA" id="ARBA00004123"/>
    </source>
</evidence>
<evidence type="ECO:0000256" key="6">
    <source>
        <dbReference type="ARBA" id="ARBA00022695"/>
    </source>
</evidence>
<dbReference type="PROSITE" id="PS50994">
    <property type="entry name" value="INTEGRASE"/>
    <property type="match status" value="1"/>
</dbReference>
<dbReference type="InterPro" id="IPR016197">
    <property type="entry name" value="Chromo-like_dom_sf"/>
</dbReference>
<keyword evidence="12" id="KW-0460">Magnesium</keyword>
<dbReference type="GO" id="GO:0006338">
    <property type="term" value="P:chromatin remodeling"/>
    <property type="evidence" value="ECO:0007669"/>
    <property type="project" value="UniProtKB-ARBA"/>
</dbReference>
<dbReference type="Gene3D" id="3.10.10.10">
    <property type="entry name" value="HIV Type 1 Reverse Transcriptase, subunit A, domain 1"/>
    <property type="match status" value="1"/>
</dbReference>
<evidence type="ECO:0000256" key="5">
    <source>
        <dbReference type="ARBA" id="ARBA00022679"/>
    </source>
</evidence>
<dbReference type="InterPro" id="IPR001584">
    <property type="entry name" value="Integrase_cat-core"/>
</dbReference>
<proteinExistence type="predicted"/>
<dbReference type="PANTHER" id="PTHR37984:SF5">
    <property type="entry name" value="PROTEIN NYNRIN-LIKE"/>
    <property type="match status" value="1"/>
</dbReference>
<keyword evidence="8" id="KW-0479">Metal-binding</keyword>
<evidence type="ECO:0000256" key="9">
    <source>
        <dbReference type="ARBA" id="ARBA00022750"/>
    </source>
</evidence>
<evidence type="ECO:0000256" key="19">
    <source>
        <dbReference type="ARBA" id="ARBA00023242"/>
    </source>
</evidence>
<dbReference type="EC" id="2.7.7.49" evidence="3"/>
<dbReference type="GO" id="GO:0006508">
    <property type="term" value="P:proteolysis"/>
    <property type="evidence" value="ECO:0007669"/>
    <property type="project" value="UniProtKB-KW"/>
</dbReference>
<dbReference type="EMBL" id="DF933843">
    <property type="protein sequence ID" value="GAM43382.1"/>
    <property type="molecule type" value="Genomic_DNA"/>
</dbReference>
<keyword evidence="10" id="KW-0255">Endonuclease</keyword>
<evidence type="ECO:0000256" key="3">
    <source>
        <dbReference type="ARBA" id="ARBA00012493"/>
    </source>
</evidence>
<evidence type="ECO:0000313" key="24">
    <source>
        <dbReference type="EMBL" id="GAM43382.1"/>
    </source>
</evidence>
<dbReference type="Pfam" id="PF17917">
    <property type="entry name" value="RT_RNaseH"/>
    <property type="match status" value="1"/>
</dbReference>
<dbReference type="GO" id="GO:0004190">
    <property type="term" value="F:aspartic-type endopeptidase activity"/>
    <property type="evidence" value="ECO:0007669"/>
    <property type="project" value="UniProtKB-KW"/>
</dbReference>
<dbReference type="Pfam" id="PF17921">
    <property type="entry name" value="Integrase_H2C2"/>
    <property type="match status" value="1"/>
</dbReference>
<dbReference type="SMART" id="SM00298">
    <property type="entry name" value="CHROMO"/>
    <property type="match status" value="1"/>
</dbReference>
<keyword evidence="6" id="KW-0548">Nucleotidyltransferase</keyword>
<dbReference type="InterPro" id="IPR021109">
    <property type="entry name" value="Peptidase_aspartic_dom_sf"/>
</dbReference>
<dbReference type="PROSITE" id="PS50878">
    <property type="entry name" value="RT_POL"/>
    <property type="match status" value="1"/>
</dbReference>
<dbReference type="FunFam" id="3.30.70.270:FF:000020">
    <property type="entry name" value="Transposon Tf2-6 polyprotein-like Protein"/>
    <property type="match status" value="1"/>
</dbReference>
<evidence type="ECO:0000256" key="16">
    <source>
        <dbReference type="ARBA" id="ARBA00022932"/>
    </source>
</evidence>
<dbReference type="InterPro" id="IPR000953">
    <property type="entry name" value="Chromo/chromo_shadow_dom"/>
</dbReference>
<organism evidence="24 25">
    <name type="scientific">Talaromyces pinophilus</name>
    <name type="common">Penicillium pinophilum</name>
    <dbReference type="NCBI Taxonomy" id="128442"/>
    <lineage>
        <taxon>Eukaryota</taxon>
        <taxon>Fungi</taxon>
        <taxon>Dikarya</taxon>
        <taxon>Ascomycota</taxon>
        <taxon>Pezizomycotina</taxon>
        <taxon>Eurotiomycetes</taxon>
        <taxon>Eurotiomycetidae</taxon>
        <taxon>Eurotiales</taxon>
        <taxon>Trichocomaceae</taxon>
        <taxon>Talaromyces</taxon>
        <taxon>Talaromyces sect. Talaromyces</taxon>
    </lineage>
</organism>
<evidence type="ECO:0000256" key="17">
    <source>
        <dbReference type="ARBA" id="ARBA00023125"/>
    </source>
</evidence>
<evidence type="ECO:0000259" key="23">
    <source>
        <dbReference type="PROSITE" id="PS50994"/>
    </source>
</evidence>
<feature type="domain" description="Chromo" evidence="21">
    <location>
        <begin position="1292"/>
        <end position="1343"/>
    </location>
</feature>
<dbReference type="Gene3D" id="3.30.420.10">
    <property type="entry name" value="Ribonuclease H-like superfamily/Ribonuclease H"/>
    <property type="match status" value="1"/>
</dbReference>
<dbReference type="CDD" id="cd00303">
    <property type="entry name" value="retropepsin_like"/>
    <property type="match status" value="1"/>
</dbReference>
<dbReference type="GO" id="GO:0004519">
    <property type="term" value="F:endonuclease activity"/>
    <property type="evidence" value="ECO:0007669"/>
    <property type="project" value="UniProtKB-KW"/>
</dbReference>
<feature type="domain" description="Integrase catalytic" evidence="23">
    <location>
        <begin position="982"/>
        <end position="1145"/>
    </location>
</feature>
<dbReference type="InterPro" id="IPR043128">
    <property type="entry name" value="Rev_trsase/Diguanyl_cyclase"/>
</dbReference>
<keyword evidence="13" id="KW-0694">RNA-binding</keyword>
<keyword evidence="17" id="KW-0238">DNA-binding</keyword>
<dbReference type="InterPro" id="IPR000477">
    <property type="entry name" value="RT_dom"/>
</dbReference>
<dbReference type="Gene3D" id="2.40.70.10">
    <property type="entry name" value="Acid Proteases"/>
    <property type="match status" value="1"/>
</dbReference>
<dbReference type="GO" id="GO:0003677">
    <property type="term" value="F:DNA binding"/>
    <property type="evidence" value="ECO:0007669"/>
    <property type="project" value="UniProtKB-KW"/>
</dbReference>
<dbReference type="CDD" id="cd09274">
    <property type="entry name" value="RNase_HI_RT_Ty3"/>
    <property type="match status" value="1"/>
</dbReference>
<dbReference type="InterPro" id="IPR056924">
    <property type="entry name" value="SH3_Tf2-1"/>
</dbReference>
<dbReference type="Gene3D" id="3.30.70.270">
    <property type="match status" value="2"/>
</dbReference>
<keyword evidence="15" id="KW-0695">RNA-directed DNA polymerase</keyword>
<dbReference type="PANTHER" id="PTHR37984">
    <property type="entry name" value="PROTEIN CBG26694"/>
    <property type="match status" value="1"/>
</dbReference>
<keyword evidence="9" id="KW-0064">Aspartyl protease</keyword>
<name>A0A0B8N5C9_TALPI</name>
<evidence type="ECO:0000256" key="7">
    <source>
        <dbReference type="ARBA" id="ARBA00022722"/>
    </source>
</evidence>
<feature type="domain" description="Reverse transcriptase" evidence="22">
    <location>
        <begin position="218"/>
        <end position="397"/>
    </location>
</feature>
<dbReference type="Pfam" id="PF00665">
    <property type="entry name" value="rve"/>
    <property type="match status" value="1"/>
</dbReference>
<feature type="compositionally biased region" description="Polar residues" evidence="20">
    <location>
        <begin position="705"/>
        <end position="719"/>
    </location>
</feature>
<dbReference type="InterPro" id="IPR043502">
    <property type="entry name" value="DNA/RNA_pol_sf"/>
</dbReference>
<evidence type="ECO:0000256" key="8">
    <source>
        <dbReference type="ARBA" id="ARBA00022723"/>
    </source>
</evidence>
<dbReference type="SUPFAM" id="SSF53098">
    <property type="entry name" value="Ribonuclease H-like"/>
    <property type="match status" value="1"/>
</dbReference>